<reference evidence="2 3" key="1">
    <citation type="submission" date="2018-07" db="EMBL/GenBank/DDBJ databases">
        <title>Section-level genome sequencing of Aspergillus section Nigri to investigate inter- and intra-species variation.</title>
        <authorList>
            <consortium name="DOE Joint Genome Institute"/>
            <person name="Vesth T.C."/>
            <person name="Nybo J.L."/>
            <person name="Theobald S."/>
            <person name="Frisvad J.C."/>
            <person name="Larsen T.O."/>
            <person name="Nielsen K.F."/>
            <person name="Hoof J.B."/>
            <person name="Brandl J."/>
            <person name="Salamov A."/>
            <person name="Riley R."/>
            <person name="Gladden J.M."/>
            <person name="Phatale P."/>
            <person name="Nielsen M.T."/>
            <person name="Lyhne E.K."/>
            <person name="Kogle M.E."/>
            <person name="Strasser K."/>
            <person name="McDonnell E."/>
            <person name="Barry K."/>
            <person name="Clum A."/>
            <person name="Chen C."/>
            <person name="Nolan M."/>
            <person name="Sandor L."/>
            <person name="Kuo A."/>
            <person name="Lipzen A."/>
            <person name="Hainaut M."/>
            <person name="Drula E."/>
            <person name="Tsang A."/>
            <person name="Magnuson J.K."/>
            <person name="Henrissat B."/>
            <person name="Wiebenga A."/>
            <person name="Simmons B.A."/>
            <person name="Makela M.R."/>
            <person name="De vries R.P."/>
            <person name="Grigoriev I.V."/>
            <person name="Mortensen U.H."/>
            <person name="Baker S.E."/>
            <person name="Andersen M.R."/>
        </authorList>
    </citation>
    <scope>NUCLEOTIDE SEQUENCE [LARGE SCALE GENOMIC DNA]</scope>
    <source>
        <strain evidence="2 3">ATCC 13157</strain>
    </source>
</reference>
<dbReference type="GO" id="GO:0030332">
    <property type="term" value="F:cyclin binding"/>
    <property type="evidence" value="ECO:0007669"/>
    <property type="project" value="TreeGrafter"/>
</dbReference>
<name>A0A370P8F4_ASPPH</name>
<protein>
    <recommendedName>
        <fullName evidence="4">Ubiquitin-conjugating enzyme E2-binding protein</fullName>
    </recommendedName>
</protein>
<feature type="region of interest" description="Disordered" evidence="1">
    <location>
        <begin position="82"/>
        <end position="103"/>
    </location>
</feature>
<evidence type="ECO:0008006" key="4">
    <source>
        <dbReference type="Google" id="ProtNLM"/>
    </source>
</evidence>
<dbReference type="AlphaFoldDB" id="A0A370P8F4"/>
<dbReference type="PANTHER" id="PTHR31531">
    <property type="entry name" value="E3 UBIQUITIN-PROTEIN LIGASE E3D FAMILY MEMBER"/>
    <property type="match status" value="1"/>
</dbReference>
<proteinExistence type="predicted"/>
<sequence length="431" mass="48205">MSQSLQDESQTNPTTPLHLHAELLPNIRQLTLYISVPPNTPRSNLQITLSDSRRAVTVTSSLSNTNQDDPTSTSETIKLPARVSESSRRILQQRPPSTQGESEYSFRMQVDDNDTSLHKEETTLNDGFIPWTATDMSAHTRLRCVKCHTPIMEGGKVWKDLPSGNWAEMMDFWHCHKPDPPEGERNKEGEDPNAVVKGYGAGNQLVAVEGTVLVDVTSFLVKGVDCLGVEESKVPPKDSTSTQPDTNTEPTILTCTTCTTQLGLPDPIANGYRLFKTSLSANTTSSSDDNNPPEETWESHPPETILTAQLLELIERESYRRFVIHCGAKDGLLIWPFNPSLRYSTTSASHSTAPQLAMKVFYQHVDNVEEILHPEVGKGNQSLAVEEVRLPGEQAYRELVEVLEERNAMLPASARVFREWRVGLLWRFERK</sequence>
<dbReference type="GO" id="GO:0006513">
    <property type="term" value="P:protein monoubiquitination"/>
    <property type="evidence" value="ECO:0007669"/>
    <property type="project" value="TreeGrafter"/>
</dbReference>
<keyword evidence="3" id="KW-1185">Reference proteome</keyword>
<dbReference type="GO" id="GO:0005634">
    <property type="term" value="C:nucleus"/>
    <property type="evidence" value="ECO:0007669"/>
    <property type="project" value="TreeGrafter"/>
</dbReference>
<accession>A0A370P8F4</accession>
<dbReference type="Proteomes" id="UP000254937">
    <property type="component" value="Unassembled WGS sequence"/>
</dbReference>
<evidence type="ECO:0000256" key="1">
    <source>
        <dbReference type="SAM" id="MobiDB-lite"/>
    </source>
</evidence>
<evidence type="ECO:0000313" key="2">
    <source>
        <dbReference type="EMBL" id="RDK38457.1"/>
    </source>
</evidence>
<dbReference type="EMBL" id="KZ851865">
    <property type="protein sequence ID" value="RDK38457.1"/>
    <property type="molecule type" value="Genomic_DNA"/>
</dbReference>
<dbReference type="GO" id="GO:0031624">
    <property type="term" value="F:ubiquitin conjugating enzyme binding"/>
    <property type="evidence" value="ECO:0007669"/>
    <property type="project" value="TreeGrafter"/>
</dbReference>
<dbReference type="GO" id="GO:0043161">
    <property type="term" value="P:proteasome-mediated ubiquitin-dependent protein catabolic process"/>
    <property type="evidence" value="ECO:0007669"/>
    <property type="project" value="TreeGrafter"/>
</dbReference>
<evidence type="ECO:0000313" key="3">
    <source>
        <dbReference type="Proteomes" id="UP000254937"/>
    </source>
</evidence>
<dbReference type="GO" id="GO:0000209">
    <property type="term" value="P:protein polyubiquitination"/>
    <property type="evidence" value="ECO:0007669"/>
    <property type="project" value="TreeGrafter"/>
</dbReference>
<dbReference type="GO" id="GO:0005829">
    <property type="term" value="C:cytosol"/>
    <property type="evidence" value="ECO:0007669"/>
    <property type="project" value="TreeGrafter"/>
</dbReference>
<gene>
    <name evidence="2" type="ORF">M752DRAFT_339009</name>
</gene>
<dbReference type="GO" id="GO:0000151">
    <property type="term" value="C:ubiquitin ligase complex"/>
    <property type="evidence" value="ECO:0007669"/>
    <property type="project" value="TreeGrafter"/>
</dbReference>
<dbReference type="InterPro" id="IPR019193">
    <property type="entry name" value="UBQ-conj_enz_E2-bd_prot"/>
</dbReference>
<feature type="compositionally biased region" description="Low complexity" evidence="1">
    <location>
        <begin position="281"/>
        <end position="290"/>
    </location>
</feature>
<organism evidence="2 3">
    <name type="scientific">Aspergillus phoenicis ATCC 13157</name>
    <dbReference type="NCBI Taxonomy" id="1353007"/>
    <lineage>
        <taxon>Eukaryota</taxon>
        <taxon>Fungi</taxon>
        <taxon>Dikarya</taxon>
        <taxon>Ascomycota</taxon>
        <taxon>Pezizomycotina</taxon>
        <taxon>Eurotiomycetes</taxon>
        <taxon>Eurotiomycetidae</taxon>
        <taxon>Eurotiales</taxon>
        <taxon>Aspergillaceae</taxon>
        <taxon>Aspergillus</taxon>
    </lineage>
</organism>
<dbReference type="GO" id="GO:0051865">
    <property type="term" value="P:protein autoubiquitination"/>
    <property type="evidence" value="ECO:0007669"/>
    <property type="project" value="TreeGrafter"/>
</dbReference>
<dbReference type="Pfam" id="PF09814">
    <property type="entry name" value="HECT_2"/>
    <property type="match status" value="1"/>
</dbReference>
<dbReference type="GO" id="GO:0061630">
    <property type="term" value="F:ubiquitin protein ligase activity"/>
    <property type="evidence" value="ECO:0007669"/>
    <property type="project" value="TreeGrafter"/>
</dbReference>
<feature type="region of interest" description="Disordered" evidence="1">
    <location>
        <begin position="281"/>
        <end position="301"/>
    </location>
</feature>
<dbReference type="PANTHER" id="PTHR31531:SF2">
    <property type="entry name" value="E3 UBIQUITIN-PROTEIN LIGASE E3D"/>
    <property type="match status" value="1"/>
</dbReference>